<dbReference type="CDD" id="cd09641">
    <property type="entry name" value="Cas3''_I"/>
    <property type="match status" value="1"/>
</dbReference>
<dbReference type="NCBIfam" id="TIGR01587">
    <property type="entry name" value="cas3_core"/>
    <property type="match status" value="1"/>
</dbReference>
<proteinExistence type="inferred from homology"/>
<feature type="domain" description="Helicase C-terminal" evidence="12">
    <location>
        <begin position="506"/>
        <end position="673"/>
    </location>
</feature>
<keyword evidence="9" id="KW-0051">Antiviral defense</keyword>
<dbReference type="PROSITE" id="PS51194">
    <property type="entry name" value="HELICASE_CTER"/>
    <property type="match status" value="1"/>
</dbReference>
<dbReference type="GO" id="GO:0003676">
    <property type="term" value="F:nucleic acid binding"/>
    <property type="evidence" value="ECO:0007669"/>
    <property type="project" value="InterPro"/>
</dbReference>
<keyword evidence="5" id="KW-0547">Nucleotide-binding</keyword>
<evidence type="ECO:0000259" key="13">
    <source>
        <dbReference type="PROSITE" id="PS51643"/>
    </source>
</evidence>
<evidence type="ECO:0000256" key="9">
    <source>
        <dbReference type="ARBA" id="ARBA00023118"/>
    </source>
</evidence>
<dbReference type="SMART" id="SM00487">
    <property type="entry name" value="DEXDc"/>
    <property type="match status" value="1"/>
</dbReference>
<keyword evidence="8" id="KW-0067">ATP-binding</keyword>
<accession>A0A510HIU2</accession>
<reference evidence="14" key="1">
    <citation type="journal article" date="2019" name="Microbiol. Resour. Announc.">
        <title>Complete Genome Sequence of Rubrobacter xylanophilus Strain AA3-22, Isolated from Arima Onsen in Japan.</title>
        <authorList>
            <person name="Tomariguchi N."/>
            <person name="Miyazaki K."/>
        </authorList>
    </citation>
    <scope>NUCLEOTIDE SEQUENCE [LARGE SCALE GENOMIC DNA]</scope>
    <source>
        <strain evidence="14">AA3-22</strain>
    </source>
</reference>
<evidence type="ECO:0000313" key="14">
    <source>
        <dbReference type="EMBL" id="BBL79854.1"/>
    </source>
</evidence>
<evidence type="ECO:0000256" key="6">
    <source>
        <dbReference type="ARBA" id="ARBA00022801"/>
    </source>
</evidence>
<feature type="domain" description="Helicase ATP-binding" evidence="11">
    <location>
        <begin position="285"/>
        <end position="480"/>
    </location>
</feature>
<keyword evidence="4" id="KW-0479">Metal-binding</keyword>
<evidence type="ECO:0000259" key="12">
    <source>
        <dbReference type="PROSITE" id="PS51194"/>
    </source>
</evidence>
<dbReference type="InterPro" id="IPR038257">
    <property type="entry name" value="CRISPR-assoc_Cas3_HD_sf"/>
</dbReference>
<evidence type="ECO:0000256" key="7">
    <source>
        <dbReference type="ARBA" id="ARBA00022806"/>
    </source>
</evidence>
<dbReference type="InterPro" id="IPR014001">
    <property type="entry name" value="Helicase_ATP-bd"/>
</dbReference>
<dbReference type="AlphaFoldDB" id="A0A510HIU2"/>
<dbReference type="InterPro" id="IPR001650">
    <property type="entry name" value="Helicase_C-like"/>
</dbReference>
<dbReference type="Proteomes" id="UP000318065">
    <property type="component" value="Chromosome"/>
</dbReference>
<dbReference type="PROSITE" id="PS51643">
    <property type="entry name" value="HD_CAS3"/>
    <property type="match status" value="1"/>
</dbReference>
<dbReference type="NCBIfam" id="TIGR01596">
    <property type="entry name" value="cas3_HD"/>
    <property type="match status" value="1"/>
</dbReference>
<dbReference type="EMBL" id="AP019791">
    <property type="protein sequence ID" value="BBL79854.1"/>
    <property type="molecule type" value="Genomic_DNA"/>
</dbReference>
<sequence>MAARFYGVRMALEIPNALRNVWAKSPDSGNTSGETLVEHTYRVCEKVAEQYRLRPDLGERLGCKRFWHRAFWAAFLHDFGKAASGFQKQLLPGTKKAWGKRHEVLSLAFVGWVFPEEHEDWLPVVSTIVSHHRDMAEIKRGYPPAKRPEYDVLPEMLDEIPGGMIPALREWLATAPAEWISTFKMDEAGIKLPALLAHESPTEFRGRGYLRVRRALDAYFDLERRLEELGPENPITIAALVHRGVMVTADHAGSAHAERFPKLPVPEPTRLLEELNLPEPYPHQRRCMEEWGSVMFAAPTGSGKTEAALLWAARQGSNGGASRLYYVLPFQASMNAMRRRLSERFEEKNVGLQHGRSRFALYRMFLEQEEISSTTAMKKAASASQLSRLHYFPIRVLSPYQMLSAMYRLKGYESALADTFGGLFVFDEIHAYEPKRLALILRMMEYLERNYGVRFCIMSATLPDILKGWLYEALPSLKELPVPDNLFEKFRRHRIVLLDGELESDDGVRRIEKAAERGSVLVCCNTVRRAQNVYERLKSSGSEVHPSLLHGRFNTRDRTRKEQCLLARMGTKNRSEGKGIVLVATQVVEVSLDVDFDTIFTEPAPLDALLQRFGRVNRGMRHDLSDVHVFREPREQTLPYDELLVQRTVDVLERENQKPIDERLLKRWLDEVYGGEVSERWKAEFEEASSLFCRACIDRLFPYQSDEELSEEFYRMFDGVEVVPVGLKDEYLELREENPLEAGELPVAVSWGQLAQLDRADLVEPSEDWVKVVHVPYNPEYGLRLDGV</sequence>
<evidence type="ECO:0000256" key="8">
    <source>
        <dbReference type="ARBA" id="ARBA00022840"/>
    </source>
</evidence>
<gene>
    <name evidence="14" type="ORF">RxyAA322_17080</name>
</gene>
<dbReference type="Pfam" id="PF18019">
    <property type="entry name" value="Cas3_HD"/>
    <property type="match status" value="1"/>
</dbReference>
<dbReference type="InterPro" id="IPR050079">
    <property type="entry name" value="DEAD_box_RNA_helicase"/>
</dbReference>
<keyword evidence="14" id="KW-0255">Endonuclease</keyword>
<dbReference type="GO" id="GO:0005524">
    <property type="term" value="F:ATP binding"/>
    <property type="evidence" value="ECO:0007669"/>
    <property type="project" value="UniProtKB-KW"/>
</dbReference>
<keyword evidence="15" id="KW-1185">Reference proteome</keyword>
<evidence type="ECO:0000256" key="4">
    <source>
        <dbReference type="ARBA" id="ARBA00022723"/>
    </source>
</evidence>
<protein>
    <submittedName>
        <fullName evidence="14">CRISPR-associated helicase/endonuclease Cas3</fullName>
    </submittedName>
</protein>
<evidence type="ECO:0000256" key="3">
    <source>
        <dbReference type="ARBA" id="ARBA00022722"/>
    </source>
</evidence>
<comment type="similarity">
    <text evidence="2">In the central section; belongs to the CRISPR-associated helicase Cas3 family.</text>
</comment>
<dbReference type="Gene3D" id="1.10.3210.30">
    <property type="match status" value="1"/>
</dbReference>
<evidence type="ECO:0000259" key="11">
    <source>
        <dbReference type="PROSITE" id="PS51192"/>
    </source>
</evidence>
<evidence type="ECO:0000256" key="5">
    <source>
        <dbReference type="ARBA" id="ARBA00022741"/>
    </source>
</evidence>
<feature type="domain" description="HD Cas3-type" evidence="13">
    <location>
        <begin position="29"/>
        <end position="252"/>
    </location>
</feature>
<dbReference type="PANTHER" id="PTHR47959">
    <property type="entry name" value="ATP-DEPENDENT RNA HELICASE RHLE-RELATED"/>
    <property type="match status" value="1"/>
</dbReference>
<dbReference type="InterPro" id="IPR054712">
    <property type="entry name" value="Cas3-like_dom"/>
</dbReference>
<evidence type="ECO:0000256" key="1">
    <source>
        <dbReference type="ARBA" id="ARBA00006847"/>
    </source>
</evidence>
<evidence type="ECO:0000256" key="2">
    <source>
        <dbReference type="ARBA" id="ARBA00009046"/>
    </source>
</evidence>
<dbReference type="GO" id="GO:0004519">
    <property type="term" value="F:endonuclease activity"/>
    <property type="evidence" value="ECO:0007669"/>
    <property type="project" value="UniProtKB-KW"/>
</dbReference>
<dbReference type="PROSITE" id="PS51192">
    <property type="entry name" value="HELICASE_ATP_BIND_1"/>
    <property type="match status" value="1"/>
</dbReference>
<dbReference type="Gene3D" id="3.40.50.300">
    <property type="entry name" value="P-loop containing nucleotide triphosphate hydrolases"/>
    <property type="match status" value="2"/>
</dbReference>
<dbReference type="PANTHER" id="PTHR47959:SF16">
    <property type="entry name" value="CRISPR-ASSOCIATED NUCLEASE_HELICASE CAS3-RELATED"/>
    <property type="match status" value="1"/>
</dbReference>
<dbReference type="InterPro" id="IPR006483">
    <property type="entry name" value="CRISPR-assoc_Cas3_HD"/>
</dbReference>
<dbReference type="GO" id="GO:0005829">
    <property type="term" value="C:cytosol"/>
    <property type="evidence" value="ECO:0007669"/>
    <property type="project" value="TreeGrafter"/>
</dbReference>
<dbReference type="InterPro" id="IPR011545">
    <property type="entry name" value="DEAD/DEAH_box_helicase_dom"/>
</dbReference>
<dbReference type="GO" id="GO:0051607">
    <property type="term" value="P:defense response to virus"/>
    <property type="evidence" value="ECO:0007669"/>
    <property type="project" value="UniProtKB-KW"/>
</dbReference>
<dbReference type="SUPFAM" id="SSF109604">
    <property type="entry name" value="HD-domain/PDEase-like"/>
    <property type="match status" value="1"/>
</dbReference>
<dbReference type="GO" id="GO:0016787">
    <property type="term" value="F:hydrolase activity"/>
    <property type="evidence" value="ECO:0007669"/>
    <property type="project" value="UniProtKB-KW"/>
</dbReference>
<keyword evidence="6" id="KW-0378">Hydrolase</keyword>
<dbReference type="Pfam" id="PF22590">
    <property type="entry name" value="Cas3-like_C_2"/>
    <property type="match status" value="1"/>
</dbReference>
<keyword evidence="3" id="KW-0540">Nuclease</keyword>
<comment type="similarity">
    <text evidence="10">Belongs to the DEAD box helicase family.</text>
</comment>
<name>A0A510HIU2_9ACTN</name>
<organism evidence="14 15">
    <name type="scientific">Rubrobacter xylanophilus</name>
    <dbReference type="NCBI Taxonomy" id="49319"/>
    <lineage>
        <taxon>Bacteria</taxon>
        <taxon>Bacillati</taxon>
        <taxon>Actinomycetota</taxon>
        <taxon>Rubrobacteria</taxon>
        <taxon>Rubrobacterales</taxon>
        <taxon>Rubrobacteraceae</taxon>
        <taxon>Rubrobacter</taxon>
    </lineage>
</organism>
<dbReference type="SMART" id="SM00490">
    <property type="entry name" value="HELICc"/>
    <property type="match status" value="1"/>
</dbReference>
<dbReference type="GO" id="GO:0046872">
    <property type="term" value="F:metal ion binding"/>
    <property type="evidence" value="ECO:0007669"/>
    <property type="project" value="UniProtKB-KW"/>
</dbReference>
<keyword evidence="7" id="KW-0347">Helicase</keyword>
<comment type="similarity">
    <text evidence="1">In the N-terminal section; belongs to the CRISPR-associated nuclease Cas3-HD family.</text>
</comment>
<evidence type="ECO:0000313" key="15">
    <source>
        <dbReference type="Proteomes" id="UP000318065"/>
    </source>
</evidence>
<dbReference type="GO" id="GO:0003724">
    <property type="term" value="F:RNA helicase activity"/>
    <property type="evidence" value="ECO:0007669"/>
    <property type="project" value="TreeGrafter"/>
</dbReference>
<dbReference type="Pfam" id="PF00270">
    <property type="entry name" value="DEAD"/>
    <property type="match status" value="1"/>
</dbReference>
<dbReference type="SUPFAM" id="SSF52540">
    <property type="entry name" value="P-loop containing nucleoside triphosphate hydrolases"/>
    <property type="match status" value="1"/>
</dbReference>
<dbReference type="InterPro" id="IPR027417">
    <property type="entry name" value="P-loop_NTPase"/>
</dbReference>
<evidence type="ECO:0000256" key="10">
    <source>
        <dbReference type="ARBA" id="ARBA00038437"/>
    </source>
</evidence>
<dbReference type="InterPro" id="IPR006474">
    <property type="entry name" value="Helicase_Cas3_CRISPR-ass_core"/>
</dbReference>